<dbReference type="EMBL" id="CP030843">
    <property type="protein sequence ID" value="AXC16174.1"/>
    <property type="molecule type" value="Genomic_DNA"/>
</dbReference>
<accession>A0A2Z5GBS7</accession>
<name>A0A2Z5GBS7_9BACT</name>
<keyword evidence="1" id="KW-0614">Plasmid</keyword>
<geneLocation type="plasmid" evidence="2">
    <name>pacpol4</name>
</geneLocation>
<dbReference type="KEGG" id="abas:ACPOL_6970"/>
<organism evidence="1 2">
    <name type="scientific">Acidisarcina polymorpha</name>
    <dbReference type="NCBI Taxonomy" id="2211140"/>
    <lineage>
        <taxon>Bacteria</taxon>
        <taxon>Pseudomonadati</taxon>
        <taxon>Acidobacteriota</taxon>
        <taxon>Terriglobia</taxon>
        <taxon>Terriglobales</taxon>
        <taxon>Acidobacteriaceae</taxon>
        <taxon>Acidisarcina</taxon>
    </lineage>
</organism>
<reference evidence="1 2" key="1">
    <citation type="journal article" date="2018" name="Front. Microbiol.">
        <title>Hydrolytic Capabilities as a Key to Environmental Success: Chitinolytic and Cellulolytic Acidobacteria From Acidic Sub-arctic Soils and Boreal Peatlands.</title>
        <authorList>
            <person name="Belova S.E."/>
            <person name="Ravin N.V."/>
            <person name="Pankratov T.A."/>
            <person name="Rakitin A.L."/>
            <person name="Ivanova A.A."/>
            <person name="Beletsky A.V."/>
            <person name="Mardanov A.V."/>
            <person name="Sinninghe Damste J.S."/>
            <person name="Dedysh S.N."/>
        </authorList>
    </citation>
    <scope>NUCLEOTIDE SEQUENCE [LARGE SCALE GENOMIC DNA]</scope>
    <source>
        <strain evidence="1 2">SBC82</strain>
        <plasmid evidence="2">pacpol4</plasmid>
    </source>
</reference>
<dbReference type="Proteomes" id="UP000253606">
    <property type="component" value="Plasmid pACPOL4"/>
</dbReference>
<evidence type="ECO:0000313" key="2">
    <source>
        <dbReference type="Proteomes" id="UP000253606"/>
    </source>
</evidence>
<protein>
    <submittedName>
        <fullName evidence="1">Uncharacterized protein</fullName>
    </submittedName>
</protein>
<evidence type="ECO:0000313" key="1">
    <source>
        <dbReference type="EMBL" id="AXC16174.1"/>
    </source>
</evidence>
<proteinExistence type="predicted"/>
<dbReference type="AlphaFoldDB" id="A0A2Z5GBS7"/>
<sequence length="108" mass="11670">MRNLPPDGPEIDVPYLAVSSKPRLVTLTILPDGEDEFKVGALAHKTRKYVIKVKLGGLTGAVAPLIGQEPPEFHVWVTRGTVPTVIRVDGPLYEGGPVWSSELASAVW</sequence>
<gene>
    <name evidence="1" type="ORF">ACPOL_6970</name>
</gene>
<keyword evidence="2" id="KW-1185">Reference proteome</keyword>